<organism evidence="3 4">
    <name type="scientific">Tilletia indica</name>
    <dbReference type="NCBI Taxonomy" id="43049"/>
    <lineage>
        <taxon>Eukaryota</taxon>
        <taxon>Fungi</taxon>
        <taxon>Dikarya</taxon>
        <taxon>Basidiomycota</taxon>
        <taxon>Ustilaginomycotina</taxon>
        <taxon>Exobasidiomycetes</taxon>
        <taxon>Tilletiales</taxon>
        <taxon>Tilletiaceae</taxon>
        <taxon>Tilletia</taxon>
    </lineage>
</organism>
<feature type="compositionally biased region" description="Polar residues" evidence="1">
    <location>
        <begin position="83"/>
        <end position="95"/>
    </location>
</feature>
<feature type="transmembrane region" description="Helical" evidence="2">
    <location>
        <begin position="349"/>
        <end position="369"/>
    </location>
</feature>
<feature type="region of interest" description="Disordered" evidence="1">
    <location>
        <begin position="1"/>
        <end position="241"/>
    </location>
</feature>
<evidence type="ECO:0000256" key="2">
    <source>
        <dbReference type="SAM" id="Phobius"/>
    </source>
</evidence>
<feature type="compositionally biased region" description="Basic and acidic residues" evidence="1">
    <location>
        <begin position="262"/>
        <end position="272"/>
    </location>
</feature>
<feature type="compositionally biased region" description="Low complexity" evidence="1">
    <location>
        <begin position="228"/>
        <end position="241"/>
    </location>
</feature>
<feature type="compositionally biased region" description="Polar residues" evidence="1">
    <location>
        <begin position="105"/>
        <end position="122"/>
    </location>
</feature>
<keyword evidence="2" id="KW-1133">Transmembrane helix</keyword>
<feature type="compositionally biased region" description="Basic and acidic residues" evidence="1">
    <location>
        <begin position="62"/>
        <end position="82"/>
    </location>
</feature>
<reference evidence="3" key="2">
    <citation type="journal article" date="2019" name="IMA Fungus">
        <title>Genome sequencing and comparison of five Tilletia species to identify candidate genes for the detection of regulated species infecting wheat.</title>
        <authorList>
            <person name="Nguyen H.D.T."/>
            <person name="Sultana T."/>
            <person name="Kesanakurti P."/>
            <person name="Hambleton S."/>
        </authorList>
    </citation>
    <scope>NUCLEOTIDE SEQUENCE</scope>
    <source>
        <strain evidence="3">DAOMC 236416</strain>
    </source>
</reference>
<evidence type="ECO:0000313" key="3">
    <source>
        <dbReference type="EMBL" id="KAE8260283.1"/>
    </source>
</evidence>
<protein>
    <submittedName>
        <fullName evidence="3">Uncharacterized protein</fullName>
    </submittedName>
</protein>
<sequence>MPAQWNPSANPSPSNSVFSLSATDDTPSLVSPSQDSRPSSDDESEDSSSAIITGSTLWQNEEQQRERQGTSRELAHQQEERSVTTTTFYHPSETSIAAVALASRNAPSSDGTQAQASSSNLTWPAPPLFPPVSVQPASLQRWIESQNRHHRRFTAPAPPYSHSPSPSYSELPSSPSSTSGHGQGEASVSLPAPVHPSLGPGSASRAFPAELVRPGHTRPQNPQIHNESNPPSSLSAPPSQAPNWSLLSSWLRIFTLLRPSRRDVPRPDEERPSPPAQTELTKEEQEEQEKRCWGCTKDPTDHQNYEKGSSAVALPPSYENAIAGPSSNSVNASMEVVQSWRQRTQYVRLAWACFILIWILLTLLLILTLTHFRR</sequence>
<name>A0A177TK83_9BASI</name>
<keyword evidence="2" id="KW-0812">Transmembrane</keyword>
<feature type="region of interest" description="Disordered" evidence="1">
    <location>
        <begin position="262"/>
        <end position="297"/>
    </location>
</feature>
<feature type="compositionally biased region" description="Low complexity" evidence="1">
    <location>
        <begin position="162"/>
        <end position="179"/>
    </location>
</feature>
<proteinExistence type="predicted"/>
<evidence type="ECO:0000256" key="1">
    <source>
        <dbReference type="SAM" id="MobiDB-lite"/>
    </source>
</evidence>
<dbReference type="Proteomes" id="UP000077521">
    <property type="component" value="Unassembled WGS sequence"/>
</dbReference>
<feature type="compositionally biased region" description="Polar residues" evidence="1">
    <location>
        <begin position="17"/>
        <end position="30"/>
    </location>
</feature>
<keyword evidence="2" id="KW-0472">Membrane</keyword>
<dbReference type="AlphaFoldDB" id="A0A177TK83"/>
<accession>A0A177TK83</accession>
<keyword evidence="4" id="KW-1185">Reference proteome</keyword>
<reference evidence="3" key="1">
    <citation type="submission" date="2016-04" db="EMBL/GenBank/DDBJ databases">
        <authorList>
            <person name="Nguyen H.D."/>
            <person name="Samba Siva P."/>
            <person name="Cullis J."/>
            <person name="Levesque C.A."/>
            <person name="Hambleton S."/>
        </authorList>
    </citation>
    <scope>NUCLEOTIDE SEQUENCE</scope>
    <source>
        <strain evidence="3">DAOMC 236416</strain>
    </source>
</reference>
<feature type="compositionally biased region" description="Low complexity" evidence="1">
    <location>
        <begin position="1"/>
        <end position="16"/>
    </location>
</feature>
<feature type="compositionally biased region" description="Polar residues" evidence="1">
    <location>
        <begin position="218"/>
        <end position="227"/>
    </location>
</feature>
<comment type="caution">
    <text evidence="3">The sequence shown here is derived from an EMBL/GenBank/DDBJ whole genome shotgun (WGS) entry which is preliminary data.</text>
</comment>
<feature type="compositionally biased region" description="Basic and acidic residues" evidence="1">
    <location>
        <begin position="280"/>
        <end position="297"/>
    </location>
</feature>
<evidence type="ECO:0000313" key="4">
    <source>
        <dbReference type="Proteomes" id="UP000077521"/>
    </source>
</evidence>
<feature type="compositionally biased region" description="Polar residues" evidence="1">
    <location>
        <begin position="50"/>
        <end position="61"/>
    </location>
</feature>
<gene>
    <name evidence="3" type="ORF">A4X13_0g435</name>
</gene>
<dbReference type="EMBL" id="LWDF02000014">
    <property type="protein sequence ID" value="KAE8260283.1"/>
    <property type="molecule type" value="Genomic_DNA"/>
</dbReference>